<reference evidence="1 2" key="1">
    <citation type="submission" date="2015-06" db="EMBL/GenBank/DDBJ databases">
        <authorList>
            <person name="Wibberg Daniel"/>
        </authorList>
    </citation>
    <scope>NUCLEOTIDE SEQUENCE [LARGE SCALE GENOMIC DNA]</scope>
    <source>
        <strain evidence="1 2">T3/55T</strain>
    </source>
</reference>
<dbReference type="GO" id="GO:0008237">
    <property type="term" value="F:metallopeptidase activity"/>
    <property type="evidence" value="ECO:0007669"/>
    <property type="project" value="InterPro"/>
</dbReference>
<dbReference type="SUPFAM" id="SSF55486">
    <property type="entry name" value="Metalloproteases ('zincins'), catalytic domain"/>
    <property type="match status" value="1"/>
</dbReference>
<protein>
    <submittedName>
        <fullName evidence="1">Uncharacterized protein</fullName>
    </submittedName>
</protein>
<name>A0A0H5SHK2_HERHM</name>
<dbReference type="EMBL" id="CVTD020000017">
    <property type="protein sequence ID" value="CRZ34964.1"/>
    <property type="molecule type" value="Genomic_DNA"/>
</dbReference>
<dbReference type="RefSeq" id="WP_103203061.1">
    <property type="nucleotide sequence ID" value="NZ_CVTD020000017.1"/>
</dbReference>
<sequence length="207" mass="23109">MKKRKSIFLLFIMLLLIINTLLLSGADYGKGGYVLSAPVQPTTGLKFYVDYSAISKYGSSPFINAAFNWNGDYKAYVSQVVVYPASRPAEHFVIEAGPMTYNHPGETYFYTINGDLIDSNTAMDSNLIYRCSIRINSNSSVFDNPNVSNQTYLIKTIRHEIGHVFLLKHPTLPYRSIMHSGAPTSSGSVSDEVTTMDRQNLISKWGQ</sequence>
<accession>A0A0H5SHK2</accession>
<proteinExistence type="predicted"/>
<organism evidence="1 2">
    <name type="scientific">Herbinix hemicellulosilytica</name>
    <dbReference type="NCBI Taxonomy" id="1564487"/>
    <lineage>
        <taxon>Bacteria</taxon>
        <taxon>Bacillati</taxon>
        <taxon>Bacillota</taxon>
        <taxon>Clostridia</taxon>
        <taxon>Lachnospirales</taxon>
        <taxon>Lachnospiraceae</taxon>
        <taxon>Herbinix</taxon>
    </lineage>
</organism>
<evidence type="ECO:0000313" key="1">
    <source>
        <dbReference type="EMBL" id="CRZ34964.1"/>
    </source>
</evidence>
<dbReference type="AlphaFoldDB" id="A0A0H5SHK2"/>
<dbReference type="Proteomes" id="UP000236497">
    <property type="component" value="Unassembled WGS sequence"/>
</dbReference>
<evidence type="ECO:0000313" key="2">
    <source>
        <dbReference type="Proteomes" id="UP000236497"/>
    </source>
</evidence>
<dbReference type="Gene3D" id="3.40.390.10">
    <property type="entry name" value="Collagenase (Catalytic Domain)"/>
    <property type="match status" value="1"/>
</dbReference>
<keyword evidence="2" id="KW-1185">Reference proteome</keyword>
<dbReference type="InterPro" id="IPR024079">
    <property type="entry name" value="MetalloPept_cat_dom_sf"/>
</dbReference>
<gene>
    <name evidence="1" type="ORF">HHT355_1764</name>
</gene>